<feature type="transmembrane region" description="Helical" evidence="5">
    <location>
        <begin position="7"/>
        <end position="27"/>
    </location>
</feature>
<dbReference type="Pfam" id="PF07963">
    <property type="entry name" value="N_methyl"/>
    <property type="match status" value="1"/>
</dbReference>
<dbReference type="InterPro" id="IPR045584">
    <property type="entry name" value="Pilin-like"/>
</dbReference>
<evidence type="ECO:0000313" key="6">
    <source>
        <dbReference type="EMBL" id="MBO3276735.1"/>
    </source>
</evidence>
<dbReference type="SUPFAM" id="SSF54523">
    <property type="entry name" value="Pili subunits"/>
    <property type="match status" value="1"/>
</dbReference>
<keyword evidence="5" id="KW-0812">Transmembrane</keyword>
<evidence type="ECO:0000256" key="1">
    <source>
        <dbReference type="ARBA" id="ARBA00005233"/>
    </source>
</evidence>
<comment type="caution">
    <text evidence="6">The sequence shown here is derived from an EMBL/GenBank/DDBJ whole genome shotgun (WGS) entry which is preliminary data.</text>
</comment>
<evidence type="ECO:0000256" key="4">
    <source>
        <dbReference type="RuleBase" id="RU000389"/>
    </source>
</evidence>
<dbReference type="NCBIfam" id="TIGR02532">
    <property type="entry name" value="IV_pilin_GFxxxE"/>
    <property type="match status" value="1"/>
</dbReference>
<reference evidence="6 7" key="1">
    <citation type="submission" date="2020-12" db="EMBL/GenBank/DDBJ databases">
        <title>Pseudomonas schmalbachii sp. nov. isolated from millipede gut.</title>
        <authorList>
            <person name="Shelomi M."/>
        </authorList>
    </citation>
    <scope>NUCLEOTIDE SEQUENCE [LARGE SCALE GENOMIC DNA]</scope>
    <source>
        <strain evidence="6 7">Milli4</strain>
    </source>
</reference>
<protein>
    <recommendedName>
        <fullName evidence="3">Pilin</fullName>
    </recommendedName>
</protein>
<keyword evidence="2" id="KW-0488">Methylation</keyword>
<dbReference type="EMBL" id="JAELYA010000006">
    <property type="protein sequence ID" value="MBO3276735.1"/>
    <property type="molecule type" value="Genomic_DNA"/>
</dbReference>
<dbReference type="Pfam" id="PF00114">
    <property type="entry name" value="Pilin"/>
    <property type="match status" value="1"/>
</dbReference>
<proteinExistence type="inferred from homology"/>
<gene>
    <name evidence="6" type="ORF">JFY56_16030</name>
</gene>
<evidence type="ECO:0000256" key="3">
    <source>
        <dbReference type="ARBA" id="ARBA00029638"/>
    </source>
</evidence>
<dbReference type="Gene3D" id="3.30.700.10">
    <property type="entry name" value="Glycoprotein, Type 4 Pilin"/>
    <property type="match status" value="1"/>
</dbReference>
<evidence type="ECO:0000313" key="7">
    <source>
        <dbReference type="Proteomes" id="UP000669060"/>
    </source>
</evidence>
<accession>A0ABS3TVP6</accession>
<evidence type="ECO:0000256" key="2">
    <source>
        <dbReference type="ARBA" id="ARBA00022481"/>
    </source>
</evidence>
<dbReference type="InterPro" id="IPR012902">
    <property type="entry name" value="N_methyl_site"/>
</dbReference>
<name>A0ABS3TVP6_9PSED</name>
<dbReference type="PANTHER" id="PTHR30093">
    <property type="entry name" value="GENERAL SECRETION PATHWAY PROTEIN G"/>
    <property type="match status" value="1"/>
</dbReference>
<sequence>MKAQKGFTLIELMIVVAIIGILAAIAIPQYQTYTARAKFTEVTQATQSLKTAVEVCATDLGALDACDGGSNNIPADVATAAGTKYLASTKVENGVITATAVTGQGLAGETYILTPTIRAGQGVTWAVTGTCTTANLCKQ</sequence>
<organism evidence="6 7">
    <name type="scientific">Pseudomonas schmalbachii</name>
    <dbReference type="NCBI Taxonomy" id="2816993"/>
    <lineage>
        <taxon>Bacteria</taxon>
        <taxon>Pseudomonadati</taxon>
        <taxon>Pseudomonadota</taxon>
        <taxon>Gammaproteobacteria</taxon>
        <taxon>Pseudomonadales</taxon>
        <taxon>Pseudomonadaceae</taxon>
        <taxon>Pseudomonas</taxon>
    </lineage>
</organism>
<dbReference type="PROSITE" id="PS00409">
    <property type="entry name" value="PROKAR_NTER_METHYL"/>
    <property type="match status" value="1"/>
</dbReference>
<dbReference type="PANTHER" id="PTHR30093:SF34">
    <property type="entry name" value="PREPILIN PEPTIDASE-DEPENDENT PROTEIN D"/>
    <property type="match status" value="1"/>
</dbReference>
<dbReference type="InterPro" id="IPR001082">
    <property type="entry name" value="Pilin"/>
</dbReference>
<evidence type="ECO:0000256" key="5">
    <source>
        <dbReference type="SAM" id="Phobius"/>
    </source>
</evidence>
<keyword evidence="5" id="KW-0472">Membrane</keyword>
<comment type="similarity">
    <text evidence="1 4">Belongs to the N-Me-Phe pilin family.</text>
</comment>
<dbReference type="RefSeq" id="WP_208314839.1">
    <property type="nucleotide sequence ID" value="NZ_JAELYA010000006.1"/>
</dbReference>
<dbReference type="Proteomes" id="UP000669060">
    <property type="component" value="Unassembled WGS sequence"/>
</dbReference>
<keyword evidence="5" id="KW-1133">Transmembrane helix</keyword>
<keyword evidence="4" id="KW-0281">Fimbrium</keyword>
<keyword evidence="7" id="KW-1185">Reference proteome</keyword>